<evidence type="ECO:0000313" key="2">
    <source>
        <dbReference type="EMBL" id="KAJ1358613.1"/>
    </source>
</evidence>
<name>A0AAD5ML10_PARTN</name>
<proteinExistence type="predicted"/>
<gene>
    <name evidence="2" type="ORF">KIN20_017088</name>
</gene>
<protein>
    <submittedName>
        <fullName evidence="2">Uncharacterized protein</fullName>
    </submittedName>
</protein>
<organism evidence="2 3">
    <name type="scientific">Parelaphostrongylus tenuis</name>
    <name type="common">Meningeal worm</name>
    <dbReference type="NCBI Taxonomy" id="148309"/>
    <lineage>
        <taxon>Eukaryota</taxon>
        <taxon>Metazoa</taxon>
        <taxon>Ecdysozoa</taxon>
        <taxon>Nematoda</taxon>
        <taxon>Chromadorea</taxon>
        <taxon>Rhabditida</taxon>
        <taxon>Rhabditina</taxon>
        <taxon>Rhabditomorpha</taxon>
        <taxon>Strongyloidea</taxon>
        <taxon>Metastrongylidae</taxon>
        <taxon>Parelaphostrongylus</taxon>
    </lineage>
</organism>
<evidence type="ECO:0000313" key="3">
    <source>
        <dbReference type="Proteomes" id="UP001196413"/>
    </source>
</evidence>
<evidence type="ECO:0000256" key="1">
    <source>
        <dbReference type="SAM" id="MobiDB-lite"/>
    </source>
</evidence>
<accession>A0AAD5ML10</accession>
<dbReference type="Proteomes" id="UP001196413">
    <property type="component" value="Unassembled WGS sequence"/>
</dbReference>
<keyword evidence="3" id="KW-1185">Reference proteome</keyword>
<sequence>MANIQMRDLRDFLPDSPYSVDSAARMLLNPLRIHSWKTPVSTAEDATHSDNVRSPPL</sequence>
<dbReference type="EMBL" id="JAHQIW010003414">
    <property type="protein sequence ID" value="KAJ1358613.1"/>
    <property type="molecule type" value="Genomic_DNA"/>
</dbReference>
<comment type="caution">
    <text evidence="2">The sequence shown here is derived from an EMBL/GenBank/DDBJ whole genome shotgun (WGS) entry which is preliminary data.</text>
</comment>
<reference evidence="2" key="1">
    <citation type="submission" date="2021-06" db="EMBL/GenBank/DDBJ databases">
        <title>Parelaphostrongylus tenuis whole genome reference sequence.</title>
        <authorList>
            <person name="Garwood T.J."/>
            <person name="Larsen P.A."/>
            <person name="Fountain-Jones N.M."/>
            <person name="Garbe J.R."/>
            <person name="Macchietto M.G."/>
            <person name="Kania S.A."/>
            <person name="Gerhold R.W."/>
            <person name="Richards J.E."/>
            <person name="Wolf T.M."/>
        </authorList>
    </citation>
    <scope>NUCLEOTIDE SEQUENCE</scope>
    <source>
        <strain evidence="2">MNPRO001-30</strain>
        <tissue evidence="2">Meninges</tissue>
    </source>
</reference>
<feature type="region of interest" description="Disordered" evidence="1">
    <location>
        <begin position="38"/>
        <end position="57"/>
    </location>
</feature>
<dbReference type="AlphaFoldDB" id="A0AAD5ML10"/>